<name>A0A7X6BAU9_9SPHN</name>
<accession>A0A7X6BAU9</accession>
<proteinExistence type="predicted"/>
<dbReference type="Proteomes" id="UP000531251">
    <property type="component" value="Unassembled WGS sequence"/>
</dbReference>
<keyword evidence="2" id="KW-1185">Reference proteome</keyword>
<gene>
    <name evidence="1" type="ORF">GGR89_000611</name>
</gene>
<dbReference type="EMBL" id="JAATJB010000001">
    <property type="protein sequence ID" value="NJB96319.1"/>
    <property type="molecule type" value="Genomic_DNA"/>
</dbReference>
<sequence>MDDQIERLLLFFPKRHGPPRGDDRRLRSGIMFVNRNGLLWRDAR</sequence>
<evidence type="ECO:0000313" key="2">
    <source>
        <dbReference type="Proteomes" id="UP000531251"/>
    </source>
</evidence>
<comment type="caution">
    <text evidence="1">The sequence shown here is derived from an EMBL/GenBank/DDBJ whole genome shotgun (WGS) entry which is preliminary data.</text>
</comment>
<evidence type="ECO:0000313" key="1">
    <source>
        <dbReference type="EMBL" id="NJB96319.1"/>
    </source>
</evidence>
<reference evidence="1 2" key="1">
    <citation type="submission" date="2020-03" db="EMBL/GenBank/DDBJ databases">
        <title>Genomic Encyclopedia of Type Strains, Phase IV (KMG-IV): sequencing the most valuable type-strain genomes for metagenomic binning, comparative biology and taxonomic classification.</title>
        <authorList>
            <person name="Goeker M."/>
        </authorList>
    </citation>
    <scope>NUCLEOTIDE SEQUENCE [LARGE SCALE GENOMIC DNA]</scope>
    <source>
        <strain evidence="1 2">DSM 7225</strain>
    </source>
</reference>
<protein>
    <submittedName>
        <fullName evidence="1">Uncharacterized protein</fullName>
    </submittedName>
</protein>
<organism evidence="1 2">
    <name type="scientific">Sphingomonas trueperi</name>
    <dbReference type="NCBI Taxonomy" id="53317"/>
    <lineage>
        <taxon>Bacteria</taxon>
        <taxon>Pseudomonadati</taxon>
        <taxon>Pseudomonadota</taxon>
        <taxon>Alphaproteobacteria</taxon>
        <taxon>Sphingomonadales</taxon>
        <taxon>Sphingomonadaceae</taxon>
        <taxon>Sphingomonas</taxon>
    </lineage>
</organism>
<dbReference type="AlphaFoldDB" id="A0A7X6BAU9"/>